<dbReference type="GO" id="GO:0016020">
    <property type="term" value="C:membrane"/>
    <property type="evidence" value="ECO:0007669"/>
    <property type="project" value="UniProtKB-SubCell"/>
</dbReference>
<dbReference type="PROSITE" id="PS50262">
    <property type="entry name" value="G_PROTEIN_RECEP_F1_2"/>
    <property type="match status" value="1"/>
</dbReference>
<feature type="transmembrane region" description="Helical" evidence="5">
    <location>
        <begin position="24"/>
        <end position="42"/>
    </location>
</feature>
<reference evidence="8" key="1">
    <citation type="submission" date="2022-11" db="UniProtKB">
        <authorList>
            <consortium name="WormBaseParasite"/>
        </authorList>
    </citation>
    <scope>IDENTIFICATION</scope>
</reference>
<protein>
    <submittedName>
        <fullName evidence="8">G-protein coupled receptors family 1 profile domain-containing protein</fullName>
    </submittedName>
</protein>
<accession>A0A914ZKH4</accession>
<dbReference type="InterPro" id="IPR052954">
    <property type="entry name" value="GPCR-Ligand_Int"/>
</dbReference>
<organism evidence="7 8">
    <name type="scientific">Parascaris univalens</name>
    <name type="common">Nematode worm</name>
    <dbReference type="NCBI Taxonomy" id="6257"/>
    <lineage>
        <taxon>Eukaryota</taxon>
        <taxon>Metazoa</taxon>
        <taxon>Ecdysozoa</taxon>
        <taxon>Nematoda</taxon>
        <taxon>Chromadorea</taxon>
        <taxon>Rhabditida</taxon>
        <taxon>Spirurina</taxon>
        <taxon>Ascaridomorpha</taxon>
        <taxon>Ascaridoidea</taxon>
        <taxon>Ascarididae</taxon>
        <taxon>Parascaris</taxon>
    </lineage>
</organism>
<dbReference type="Gene3D" id="1.20.1070.10">
    <property type="entry name" value="Rhodopsin 7-helix transmembrane proteins"/>
    <property type="match status" value="1"/>
</dbReference>
<feature type="transmembrane region" description="Helical" evidence="5">
    <location>
        <begin position="75"/>
        <end position="95"/>
    </location>
</feature>
<evidence type="ECO:0000313" key="7">
    <source>
        <dbReference type="Proteomes" id="UP000887569"/>
    </source>
</evidence>
<keyword evidence="3 5" id="KW-1133">Transmembrane helix</keyword>
<name>A0A914ZKH4_PARUN</name>
<proteinExistence type="predicted"/>
<evidence type="ECO:0000256" key="4">
    <source>
        <dbReference type="ARBA" id="ARBA00023136"/>
    </source>
</evidence>
<evidence type="ECO:0000256" key="2">
    <source>
        <dbReference type="ARBA" id="ARBA00022692"/>
    </source>
</evidence>
<dbReference type="GO" id="GO:0004930">
    <property type="term" value="F:G protein-coupled receptor activity"/>
    <property type="evidence" value="ECO:0007669"/>
    <property type="project" value="InterPro"/>
</dbReference>
<keyword evidence="2 5" id="KW-0812">Transmembrane</keyword>
<feature type="domain" description="G-protein coupled receptors family 1 profile" evidence="6">
    <location>
        <begin position="1"/>
        <end position="193"/>
    </location>
</feature>
<dbReference type="InterPro" id="IPR017452">
    <property type="entry name" value="GPCR_Rhodpsn_7TM"/>
</dbReference>
<evidence type="ECO:0000259" key="6">
    <source>
        <dbReference type="PROSITE" id="PS50262"/>
    </source>
</evidence>
<keyword evidence="4 5" id="KW-0472">Membrane</keyword>
<dbReference type="Proteomes" id="UP000887569">
    <property type="component" value="Unplaced"/>
</dbReference>
<dbReference type="PANTHER" id="PTHR46641">
    <property type="entry name" value="FMRFAMIDE RECEPTOR-RELATED"/>
    <property type="match status" value="1"/>
</dbReference>
<dbReference type="WBParaSite" id="PgB06_g033_t01">
    <property type="protein sequence ID" value="PgB06_g033_t01"/>
    <property type="gene ID" value="PgB06_g033"/>
</dbReference>
<dbReference type="Pfam" id="PF00001">
    <property type="entry name" value="7tm_1"/>
    <property type="match status" value="1"/>
</dbReference>
<evidence type="ECO:0000256" key="3">
    <source>
        <dbReference type="ARBA" id="ARBA00022989"/>
    </source>
</evidence>
<dbReference type="PANTHER" id="PTHR46641:SF23">
    <property type="entry name" value="G-PROTEIN COUPLED RECEPTORS FAMILY 1 PROFILE DOMAIN-CONTAINING PROTEIN"/>
    <property type="match status" value="1"/>
</dbReference>
<dbReference type="AlphaFoldDB" id="A0A914ZKH4"/>
<evidence type="ECO:0000256" key="1">
    <source>
        <dbReference type="ARBA" id="ARBA00004370"/>
    </source>
</evidence>
<comment type="subcellular location">
    <subcellularLocation>
        <location evidence="1">Membrane</location>
    </subcellularLocation>
</comment>
<dbReference type="InterPro" id="IPR000276">
    <property type="entry name" value="GPCR_Rhodpsn"/>
</dbReference>
<keyword evidence="7" id="KW-1185">Reference proteome</keyword>
<sequence>IERYICVCHPLYSHRLCTNRSSRLAIAICFAISLMCSLQWPICYSIKECWHSTLGHSFYIVQLNENPTIQIYYRFMDYFSLVGFNMLPVIALLLLNTKLVITLRKVIDEDVARVNSQITHIESYGMRSLTIQRLNANAMLFAVVLLLLICVGPQVPARLLFDYYGQYHETAVLYTCVSQQLVFLNASLNFCLYCLVSRKYRSLLQQTIKRFFDEARRYDSSIALRRFGKKSSQQRTTISDDMHISLKKSPQTFSAIPLLRQH</sequence>
<evidence type="ECO:0000313" key="8">
    <source>
        <dbReference type="WBParaSite" id="PgB06_g033_t01"/>
    </source>
</evidence>
<feature type="transmembrane region" description="Helical" evidence="5">
    <location>
        <begin position="136"/>
        <end position="157"/>
    </location>
</feature>
<dbReference type="SUPFAM" id="SSF81321">
    <property type="entry name" value="Family A G protein-coupled receptor-like"/>
    <property type="match status" value="1"/>
</dbReference>
<feature type="transmembrane region" description="Helical" evidence="5">
    <location>
        <begin position="177"/>
        <end position="196"/>
    </location>
</feature>
<evidence type="ECO:0000256" key="5">
    <source>
        <dbReference type="SAM" id="Phobius"/>
    </source>
</evidence>
<dbReference type="CDD" id="cd14978">
    <property type="entry name" value="7tmA_FMRFamide_R-like"/>
    <property type="match status" value="1"/>
</dbReference>